<accession>A0A8A1LYI0</accession>
<dbReference type="EMBL" id="CP069106">
    <property type="protein sequence ID" value="QSS57222.1"/>
    <property type="molecule type" value="Genomic_DNA"/>
</dbReference>
<gene>
    <name evidence="1" type="ORF">I7I53_05637</name>
</gene>
<proteinExistence type="predicted"/>
<reference evidence="1" key="1">
    <citation type="submission" date="2021-01" db="EMBL/GenBank/DDBJ databases">
        <title>Chromosome-level genome assembly of a human fungal pathogen reveals clustering of transcriptionally co-regulated genes.</title>
        <authorList>
            <person name="Voorhies M."/>
            <person name="Cohen S."/>
            <person name="Shea T.P."/>
            <person name="Petrus S."/>
            <person name="Munoz J.F."/>
            <person name="Poplawski S."/>
            <person name="Goldman W.E."/>
            <person name="Michael T."/>
            <person name="Cuomo C.A."/>
            <person name="Sil A."/>
            <person name="Beyhan S."/>
        </authorList>
    </citation>
    <scope>NUCLEOTIDE SEQUENCE</scope>
    <source>
        <strain evidence="1">H88</strain>
    </source>
</reference>
<name>A0A8A1LYI0_AJEC8</name>
<organism evidence="1 2">
    <name type="scientific">Ajellomyces capsulatus (strain H88)</name>
    <name type="common">Darling's disease fungus</name>
    <name type="synonym">Histoplasma capsulatum</name>
    <dbReference type="NCBI Taxonomy" id="544711"/>
    <lineage>
        <taxon>Eukaryota</taxon>
        <taxon>Fungi</taxon>
        <taxon>Dikarya</taxon>
        <taxon>Ascomycota</taxon>
        <taxon>Pezizomycotina</taxon>
        <taxon>Eurotiomycetes</taxon>
        <taxon>Eurotiomycetidae</taxon>
        <taxon>Onygenales</taxon>
        <taxon>Ajellomycetaceae</taxon>
        <taxon>Histoplasma</taxon>
    </lineage>
</organism>
<protein>
    <submittedName>
        <fullName evidence="1">Uncharacterized protein</fullName>
    </submittedName>
</protein>
<evidence type="ECO:0000313" key="2">
    <source>
        <dbReference type="Proteomes" id="UP000663419"/>
    </source>
</evidence>
<evidence type="ECO:0000313" key="1">
    <source>
        <dbReference type="EMBL" id="QSS57222.1"/>
    </source>
</evidence>
<dbReference type="VEuPathDB" id="FungiDB:I7I53_05637"/>
<sequence>MMFPSPIHMQDGGIYNACLPTSKAYIPDDRGVGPSNDRIPVPLPISGHFIVNLPAPLIVKHFSRVSRCLSQSM</sequence>
<dbReference type="AlphaFoldDB" id="A0A8A1LYI0"/>
<dbReference type="Proteomes" id="UP000663419">
    <property type="component" value="Chromosome 5"/>
</dbReference>